<keyword evidence="3" id="KW-1185">Reference proteome</keyword>
<organism evidence="1 3">
    <name type="scientific">Adineta ricciae</name>
    <name type="common">Rotifer</name>
    <dbReference type="NCBI Taxonomy" id="249248"/>
    <lineage>
        <taxon>Eukaryota</taxon>
        <taxon>Metazoa</taxon>
        <taxon>Spiralia</taxon>
        <taxon>Gnathifera</taxon>
        <taxon>Rotifera</taxon>
        <taxon>Eurotatoria</taxon>
        <taxon>Bdelloidea</taxon>
        <taxon>Adinetida</taxon>
        <taxon>Adinetidae</taxon>
        <taxon>Adineta</taxon>
    </lineage>
</organism>
<accession>A0A813XLW7</accession>
<dbReference type="EMBL" id="CAJNOJ010000051">
    <property type="protein sequence ID" value="CAF0964865.1"/>
    <property type="molecule type" value="Genomic_DNA"/>
</dbReference>
<name>A0A813XLW7_ADIRI</name>
<dbReference type="Proteomes" id="UP000663852">
    <property type="component" value="Unassembled WGS sequence"/>
</dbReference>
<evidence type="ECO:0000313" key="3">
    <source>
        <dbReference type="Proteomes" id="UP000663828"/>
    </source>
</evidence>
<sequence>MGCFSSREFIDFSIIQPTVLRSQNAYIEFSGSTERGRFQVLGHAEMALTEDCLYSQVRKSGCTCCCDQGVLRVPVLAIIDIQQKSYFNKRYRAEYPHMVITYVVRDEHGRKEHQAAWQMSNVTYKKWRNAIKQVQGRYPPSEFG</sequence>
<protein>
    <submittedName>
        <fullName evidence="1">Uncharacterized protein</fullName>
    </submittedName>
</protein>
<proteinExistence type="predicted"/>
<dbReference type="EMBL" id="CAJNOR010000299">
    <property type="protein sequence ID" value="CAF0872443.1"/>
    <property type="molecule type" value="Genomic_DNA"/>
</dbReference>
<comment type="caution">
    <text evidence="1">The sequence shown here is derived from an EMBL/GenBank/DDBJ whole genome shotgun (WGS) entry which is preliminary data.</text>
</comment>
<dbReference type="AlphaFoldDB" id="A0A813XLW7"/>
<reference evidence="1" key="1">
    <citation type="submission" date="2021-02" db="EMBL/GenBank/DDBJ databases">
        <authorList>
            <person name="Nowell W R."/>
        </authorList>
    </citation>
    <scope>NUCLEOTIDE SEQUENCE</scope>
</reference>
<evidence type="ECO:0000313" key="1">
    <source>
        <dbReference type="EMBL" id="CAF0872443.1"/>
    </source>
</evidence>
<evidence type="ECO:0000313" key="2">
    <source>
        <dbReference type="EMBL" id="CAF0964865.1"/>
    </source>
</evidence>
<dbReference type="Proteomes" id="UP000663828">
    <property type="component" value="Unassembled WGS sequence"/>
</dbReference>
<gene>
    <name evidence="2" type="ORF">EDS130_LOCUS13067</name>
    <name evidence="1" type="ORF">XAT740_LOCUS6564</name>
</gene>
<dbReference type="OrthoDB" id="9970550at2759"/>